<dbReference type="EC" id="4.1.3.4" evidence="3"/>
<evidence type="ECO:0000313" key="10">
    <source>
        <dbReference type="EMBL" id="OCH85818.1"/>
    </source>
</evidence>
<reference evidence="10 11" key="1">
    <citation type="submission" date="2016-07" db="EMBL/GenBank/DDBJ databases">
        <title>Draft genome of the white-rot fungus Obba rivulosa 3A-2.</title>
        <authorList>
            <consortium name="DOE Joint Genome Institute"/>
            <person name="Miettinen O."/>
            <person name="Riley R."/>
            <person name="Acob R."/>
            <person name="Barry K."/>
            <person name="Cullen D."/>
            <person name="De Vries R."/>
            <person name="Hainaut M."/>
            <person name="Hatakka A."/>
            <person name="Henrissat B."/>
            <person name="Hilden K."/>
            <person name="Kuo R."/>
            <person name="Labutti K."/>
            <person name="Lipzen A."/>
            <person name="Makela M.R."/>
            <person name="Sandor L."/>
            <person name="Spatafora J.W."/>
            <person name="Grigoriev I.V."/>
            <person name="Hibbett D.S."/>
        </authorList>
    </citation>
    <scope>NUCLEOTIDE SEQUENCE [LARGE SCALE GENOMIC DNA]</scope>
    <source>
        <strain evidence="10 11">3A-2</strain>
    </source>
</reference>
<dbReference type="Gene3D" id="3.20.20.70">
    <property type="entry name" value="Aldolase class I"/>
    <property type="match status" value="1"/>
</dbReference>
<feature type="domain" description="Pyruvate carboxyltransferase" evidence="9">
    <location>
        <begin position="152"/>
        <end position="434"/>
    </location>
</feature>
<protein>
    <recommendedName>
        <fullName evidence="3">hydroxymethylglutaryl-CoA lyase</fullName>
        <ecNumber evidence="3">4.1.3.4</ecNumber>
    </recommendedName>
</protein>
<dbReference type="PANTHER" id="PTHR42738">
    <property type="entry name" value="HYDROXYMETHYLGLUTARYL-COA LYASE"/>
    <property type="match status" value="1"/>
</dbReference>
<feature type="compositionally biased region" description="Basic and acidic residues" evidence="7">
    <location>
        <begin position="61"/>
        <end position="78"/>
    </location>
</feature>
<comment type="pathway">
    <text evidence="1">Metabolic intermediate metabolism; (S)-3-hydroxy-3-methylglutaryl-CoA degradation; acetoacetate from (S)-3-hydroxy-3-methylglutaryl-CoA: step 1/1.</text>
</comment>
<dbReference type="FunFam" id="3.20.20.70:FF:000201">
    <property type="entry name" value="Hydroxymethylglutaryl-CoA lyase"/>
    <property type="match status" value="1"/>
</dbReference>
<keyword evidence="8" id="KW-1133">Transmembrane helix</keyword>
<dbReference type="SUPFAM" id="SSF51569">
    <property type="entry name" value="Aldolase"/>
    <property type="match status" value="1"/>
</dbReference>
<dbReference type="OrthoDB" id="1905920at2759"/>
<dbReference type="InterPro" id="IPR043594">
    <property type="entry name" value="HMGL"/>
</dbReference>
<dbReference type="Pfam" id="PF00682">
    <property type="entry name" value="HMGL-like"/>
    <property type="match status" value="1"/>
</dbReference>
<evidence type="ECO:0000256" key="8">
    <source>
        <dbReference type="SAM" id="Phobius"/>
    </source>
</evidence>
<dbReference type="PANTHER" id="PTHR42738:SF7">
    <property type="entry name" value="HYDROXYMETHYLGLUTARYL-COA LYASE"/>
    <property type="match status" value="1"/>
</dbReference>
<evidence type="ECO:0000256" key="2">
    <source>
        <dbReference type="ARBA" id="ARBA00009405"/>
    </source>
</evidence>
<feature type="region of interest" description="Disordered" evidence="7">
    <location>
        <begin position="447"/>
        <end position="483"/>
    </location>
</feature>
<dbReference type="PROSITE" id="PS50991">
    <property type="entry name" value="PYR_CT"/>
    <property type="match status" value="1"/>
</dbReference>
<evidence type="ECO:0000256" key="7">
    <source>
        <dbReference type="SAM" id="MobiDB-lite"/>
    </source>
</evidence>
<evidence type="ECO:0000313" key="11">
    <source>
        <dbReference type="Proteomes" id="UP000250043"/>
    </source>
</evidence>
<dbReference type="GO" id="GO:0006552">
    <property type="term" value="P:L-leucine catabolic process"/>
    <property type="evidence" value="ECO:0007669"/>
    <property type="project" value="TreeGrafter"/>
</dbReference>
<keyword evidence="8" id="KW-0472">Membrane</keyword>
<evidence type="ECO:0000256" key="3">
    <source>
        <dbReference type="ARBA" id="ARBA00012910"/>
    </source>
</evidence>
<feature type="compositionally biased region" description="Basic and acidic residues" evidence="7">
    <location>
        <begin position="463"/>
        <end position="472"/>
    </location>
</feature>
<dbReference type="InterPro" id="IPR000891">
    <property type="entry name" value="PYR_CT"/>
</dbReference>
<dbReference type="EMBL" id="KV722561">
    <property type="protein sequence ID" value="OCH85818.1"/>
    <property type="molecule type" value="Genomic_DNA"/>
</dbReference>
<dbReference type="AlphaFoldDB" id="A0A8E2AJR4"/>
<comment type="similarity">
    <text evidence="2">Belongs to the HMG-CoA lyase family.</text>
</comment>
<proteinExistence type="inferred from homology"/>
<dbReference type="GO" id="GO:0046872">
    <property type="term" value="F:metal ion binding"/>
    <property type="evidence" value="ECO:0007669"/>
    <property type="project" value="UniProtKB-KW"/>
</dbReference>
<keyword evidence="4" id="KW-0479">Metal-binding</keyword>
<gene>
    <name evidence="10" type="ORF">OBBRIDRAFT_797782</name>
</gene>
<keyword evidence="8" id="KW-0812">Transmembrane</keyword>
<feature type="transmembrane region" description="Helical" evidence="8">
    <location>
        <begin position="91"/>
        <end position="109"/>
    </location>
</feature>
<comment type="catalytic activity">
    <reaction evidence="6">
        <text>(3S)-3-hydroxy-3-methylglutaryl-CoA = acetoacetate + acetyl-CoA</text>
        <dbReference type="Rhea" id="RHEA:24404"/>
        <dbReference type="ChEBI" id="CHEBI:13705"/>
        <dbReference type="ChEBI" id="CHEBI:43074"/>
        <dbReference type="ChEBI" id="CHEBI:57288"/>
        <dbReference type="EC" id="4.1.3.4"/>
    </reaction>
</comment>
<dbReference type="Proteomes" id="UP000250043">
    <property type="component" value="Unassembled WGS sequence"/>
</dbReference>
<dbReference type="CDD" id="cd07938">
    <property type="entry name" value="DRE_TIM_HMGL"/>
    <property type="match status" value="1"/>
</dbReference>
<evidence type="ECO:0000259" key="9">
    <source>
        <dbReference type="PROSITE" id="PS50991"/>
    </source>
</evidence>
<keyword evidence="5" id="KW-0456">Lyase</keyword>
<feature type="region of interest" description="Disordered" evidence="7">
    <location>
        <begin position="45"/>
        <end position="78"/>
    </location>
</feature>
<keyword evidence="11" id="KW-1185">Reference proteome</keyword>
<name>A0A8E2AJR4_9APHY</name>
<sequence length="483" mass="51948">MRHARQSCTLCAPGISRCSCDTSACDVLEPSAGLLDDIEESMGRSWSSQATSTERMMGAVGDKRRTGTGDDPHDQDHQVTRDHDALHAIKLAFLHFSIWPLLSLLFAMFSRQLSRPLRAVPALRRTPAAAHSAVPRARTYASLPAGQNSKFVNIVEVGPRDGLQNEKFIIPPALKAELINRLGRAGLRTIEAGSFVSPEWVPQMAGTDEVLKLMEKHPDVHYPVLVPNMKGLDNLLALLGSNPPAEGQPPLTDEIAVFTAATDAFCKANTNCTIAESLARLEPVVQLALQKGLRVRGYVSVVVECPYTGKVDPKKVKEVTRALLDMGCYEVSLGDTTGAGTPWSIRTMLHTVMGGDGGVPPSKLAAHFHDTFGMGVVNVLTALSLGLRTVDTAVGGLGGCPYSPGATGNVATEDVLYMLQKSELEAPGDLEALAEIGDWISKELKRDNSSRTGKAIMGRKARERLEKERENDGGLAEQIASKL</sequence>
<accession>A0A8E2AJR4</accession>
<evidence type="ECO:0000256" key="1">
    <source>
        <dbReference type="ARBA" id="ARBA00005143"/>
    </source>
</evidence>
<dbReference type="NCBIfam" id="NF004283">
    <property type="entry name" value="PRK05692.1"/>
    <property type="match status" value="1"/>
</dbReference>
<evidence type="ECO:0000256" key="5">
    <source>
        <dbReference type="ARBA" id="ARBA00023239"/>
    </source>
</evidence>
<dbReference type="UniPathway" id="UPA00896">
    <property type="reaction ID" value="UER00863"/>
</dbReference>
<dbReference type="GO" id="GO:0004419">
    <property type="term" value="F:hydroxymethylglutaryl-CoA lyase activity"/>
    <property type="evidence" value="ECO:0007669"/>
    <property type="project" value="UniProtKB-EC"/>
</dbReference>
<dbReference type="GO" id="GO:0046951">
    <property type="term" value="P:ketone body biosynthetic process"/>
    <property type="evidence" value="ECO:0007669"/>
    <property type="project" value="TreeGrafter"/>
</dbReference>
<evidence type="ECO:0000256" key="6">
    <source>
        <dbReference type="ARBA" id="ARBA00049877"/>
    </source>
</evidence>
<organism evidence="10 11">
    <name type="scientific">Obba rivulosa</name>
    <dbReference type="NCBI Taxonomy" id="1052685"/>
    <lineage>
        <taxon>Eukaryota</taxon>
        <taxon>Fungi</taxon>
        <taxon>Dikarya</taxon>
        <taxon>Basidiomycota</taxon>
        <taxon>Agaricomycotina</taxon>
        <taxon>Agaricomycetes</taxon>
        <taxon>Polyporales</taxon>
        <taxon>Gelatoporiaceae</taxon>
        <taxon>Obba</taxon>
    </lineage>
</organism>
<feature type="compositionally biased region" description="Polar residues" evidence="7">
    <location>
        <begin position="45"/>
        <end position="54"/>
    </location>
</feature>
<dbReference type="InterPro" id="IPR013785">
    <property type="entry name" value="Aldolase_TIM"/>
</dbReference>
<evidence type="ECO:0000256" key="4">
    <source>
        <dbReference type="ARBA" id="ARBA00022723"/>
    </source>
</evidence>